<dbReference type="Gene3D" id="3.30.1780.10">
    <property type="entry name" value="ornithine cyclodeaminase, domain 1"/>
    <property type="match status" value="1"/>
</dbReference>
<evidence type="ECO:0000256" key="2">
    <source>
        <dbReference type="NCBIfam" id="TIGR02371"/>
    </source>
</evidence>
<dbReference type="RefSeq" id="WP_316967200.1">
    <property type="nucleotide sequence ID" value="NZ_JARFPK010000042.1"/>
</dbReference>
<name>A0ABT5X9W6_9EURY</name>
<accession>A0ABT5X9W6</accession>
<comment type="catalytic activity">
    <reaction evidence="1">
        <text>L-alanine + NAD(+) + H2O = pyruvate + NH4(+) + NADH + H(+)</text>
        <dbReference type="Rhea" id="RHEA:18405"/>
        <dbReference type="ChEBI" id="CHEBI:15361"/>
        <dbReference type="ChEBI" id="CHEBI:15377"/>
        <dbReference type="ChEBI" id="CHEBI:15378"/>
        <dbReference type="ChEBI" id="CHEBI:28938"/>
        <dbReference type="ChEBI" id="CHEBI:57540"/>
        <dbReference type="ChEBI" id="CHEBI:57945"/>
        <dbReference type="ChEBI" id="CHEBI:57972"/>
        <dbReference type="EC" id="1.4.1.1"/>
    </reaction>
</comment>
<dbReference type="EMBL" id="JARFPK010000042">
    <property type="protein sequence ID" value="MDF0591467.1"/>
    <property type="molecule type" value="Genomic_DNA"/>
</dbReference>
<dbReference type="SUPFAM" id="SSF51735">
    <property type="entry name" value="NAD(P)-binding Rossmann-fold domains"/>
    <property type="match status" value="1"/>
</dbReference>
<feature type="binding site" evidence="1">
    <location>
        <position position="296"/>
    </location>
    <ligand>
        <name>NAD(+)</name>
        <dbReference type="ChEBI" id="CHEBI:57540"/>
    </ligand>
</feature>
<feature type="binding site" evidence="1">
    <location>
        <begin position="139"/>
        <end position="140"/>
    </location>
    <ligand>
        <name>NAD(+)</name>
        <dbReference type="ChEBI" id="CHEBI:57540"/>
    </ligand>
</feature>
<dbReference type="InterPro" id="IPR023401">
    <property type="entry name" value="ODC_N"/>
</dbReference>
<dbReference type="InterPro" id="IPR012742">
    <property type="entry name" value="Ala_DH_archaeglobus"/>
</dbReference>
<proteinExistence type="inferred from homology"/>
<gene>
    <name evidence="1 3" type="primary">ala</name>
    <name evidence="3" type="ORF">P0O15_09880</name>
</gene>
<keyword evidence="1" id="KW-0547">Nucleotide-binding</keyword>
<dbReference type="NCBIfam" id="TIGR02371">
    <property type="entry name" value="ala_DH_arch"/>
    <property type="match status" value="1"/>
</dbReference>
<dbReference type="Proteomes" id="UP001220010">
    <property type="component" value="Unassembled WGS sequence"/>
</dbReference>
<organism evidence="3 4">
    <name type="scientific">Candidatus Methanocrinis natronophilus</name>
    <dbReference type="NCBI Taxonomy" id="3033396"/>
    <lineage>
        <taxon>Archaea</taxon>
        <taxon>Methanobacteriati</taxon>
        <taxon>Methanobacteriota</taxon>
        <taxon>Stenosarchaea group</taxon>
        <taxon>Methanomicrobia</taxon>
        <taxon>Methanotrichales</taxon>
        <taxon>Methanotrichaceae</taxon>
        <taxon>Methanocrinis</taxon>
    </lineage>
</organism>
<evidence type="ECO:0000313" key="4">
    <source>
        <dbReference type="Proteomes" id="UP001220010"/>
    </source>
</evidence>
<keyword evidence="1 3" id="KW-0560">Oxidoreductase</keyword>
<feature type="binding site" evidence="1">
    <location>
        <position position="229"/>
    </location>
    <ligand>
        <name>NAD(+)</name>
        <dbReference type="ChEBI" id="CHEBI:57540"/>
    </ligand>
</feature>
<dbReference type="Gene3D" id="3.40.50.720">
    <property type="entry name" value="NAD(P)-binding Rossmann-like Domain"/>
    <property type="match status" value="1"/>
</dbReference>
<evidence type="ECO:0000256" key="1">
    <source>
        <dbReference type="HAMAP-Rule" id="MF_00935"/>
    </source>
</evidence>
<evidence type="ECO:0000313" key="3">
    <source>
        <dbReference type="EMBL" id="MDF0591467.1"/>
    </source>
</evidence>
<keyword evidence="1" id="KW-0520">NAD</keyword>
<protein>
    <recommendedName>
        <fullName evidence="1 2">Alanine dehydrogenase</fullName>
        <shortName evidence="1">AlaDH</shortName>
        <ecNumber evidence="1 2">1.4.1.1</ecNumber>
    </recommendedName>
</protein>
<comment type="function">
    <text evidence="1">Catalyzes the NAD(+)-dependent oxidative deamination of L-alanine to pyruvate, and the reverse reaction, the reductive amination of pyruvate.</text>
</comment>
<dbReference type="GO" id="GO:0000286">
    <property type="term" value="F:alanine dehydrogenase activity"/>
    <property type="evidence" value="ECO:0007669"/>
    <property type="project" value="UniProtKB-EC"/>
</dbReference>
<feature type="active site" description="Proton donor/acceptor" evidence="1">
    <location>
        <position position="69"/>
    </location>
</feature>
<dbReference type="InterPro" id="IPR028609">
    <property type="entry name" value="AlaDH_arch-typ"/>
</dbReference>
<comment type="similarity">
    <text evidence="1">Belongs to the ornithine cyclodeaminase/mu-crystallin family. Archaeal alanine dehydrogenase subfamily.</text>
</comment>
<dbReference type="InterPro" id="IPR003462">
    <property type="entry name" value="ODC_Mu_crystall"/>
</dbReference>
<keyword evidence="4" id="KW-1185">Reference proteome</keyword>
<dbReference type="PANTHER" id="PTHR13812">
    <property type="entry name" value="KETIMINE REDUCTASE MU-CRYSTALLIN"/>
    <property type="match status" value="1"/>
</dbReference>
<dbReference type="PANTHER" id="PTHR13812:SF19">
    <property type="entry name" value="KETIMINE REDUCTASE MU-CRYSTALLIN"/>
    <property type="match status" value="1"/>
</dbReference>
<sequence length="326" mass="35047">MEILWLSEEDVKASLSMEETIEAVEEAFREEGLGTVQMPPKSYLLYKKYNGDLRTMPAYLEGMEATGVKVVNVHPDNRGRGLPTVMALVVLNSPKTGAPTAVMGGTFLTSMRTGASGAIAAKYLARKNCRTVGLVGAGAQGKTQLMGLAEVFEIENVKIADVSLDRCRALEEEATAFIDATFEISTDIEDVCDVDILVTTTPSRKPLVKDDWIRVGTHINAIGADAAGKEELDPAILKRAKVVVDDIVQATHSGEVNVPLSEGVIAPGDIYATIGEVVARKVPGRKDDDEITVFDSTGLAIQDVATALRVYRTAVEKGLGRRLPFL</sequence>
<dbReference type="Pfam" id="PF02423">
    <property type="entry name" value="OCD_Mu_crystall"/>
    <property type="match status" value="1"/>
</dbReference>
<dbReference type="HAMAP" id="MF_00935">
    <property type="entry name" value="AlaDH_arch"/>
    <property type="match status" value="1"/>
</dbReference>
<reference evidence="3 4" key="1">
    <citation type="submission" date="2023-03" db="EMBL/GenBank/DDBJ databases">
        <title>WGS of Methanotrichaceae archaeon Mx.</title>
        <authorList>
            <person name="Sorokin D.Y."/>
            <person name="Merkel A.Y."/>
        </authorList>
    </citation>
    <scope>NUCLEOTIDE SEQUENCE [LARGE SCALE GENOMIC DNA]</scope>
    <source>
        <strain evidence="3 4">Mx</strain>
    </source>
</reference>
<comment type="caution">
    <text evidence="3">The sequence shown here is derived from an EMBL/GenBank/DDBJ whole genome shotgun (WGS) entry which is preliminary data.</text>
</comment>
<dbReference type="PIRSF" id="PIRSF001439">
    <property type="entry name" value="CryM"/>
    <property type="match status" value="1"/>
</dbReference>
<dbReference type="InterPro" id="IPR036291">
    <property type="entry name" value="NAD(P)-bd_dom_sf"/>
</dbReference>
<dbReference type="EC" id="1.4.1.1" evidence="1 2"/>
<feature type="binding site" evidence="1">
    <location>
        <position position="112"/>
    </location>
    <ligand>
        <name>NAD(+)</name>
        <dbReference type="ChEBI" id="CHEBI:57540"/>
    </ligand>
</feature>
<comment type="caution">
    <text evidence="1">Lacks conserved residue(s) required for the propagation of feature annotation.</text>
</comment>
<feature type="binding site" evidence="1">
    <location>
        <begin position="223"/>
        <end position="225"/>
    </location>
    <ligand>
        <name>NAD(+)</name>
        <dbReference type="ChEBI" id="CHEBI:57540"/>
    </ligand>
</feature>